<dbReference type="InterPro" id="IPR049900">
    <property type="entry name" value="PKS_mFAS_DH"/>
</dbReference>
<dbReference type="Gene3D" id="3.40.366.10">
    <property type="entry name" value="Malonyl-Coenzyme A Acyl Carrier Protein, domain 2"/>
    <property type="match status" value="1"/>
</dbReference>
<evidence type="ECO:0000313" key="11">
    <source>
        <dbReference type="Proteomes" id="UP001610446"/>
    </source>
</evidence>
<dbReference type="SMART" id="SM00827">
    <property type="entry name" value="PKS_AT"/>
    <property type="match status" value="1"/>
</dbReference>
<dbReference type="InterPro" id="IPR018201">
    <property type="entry name" value="Ketoacyl_synth_AS"/>
</dbReference>
<feature type="domain" description="Ketosynthase family 3 (KS3)" evidence="8">
    <location>
        <begin position="13"/>
        <end position="426"/>
    </location>
</feature>
<evidence type="ECO:0000259" key="8">
    <source>
        <dbReference type="PROSITE" id="PS52004"/>
    </source>
</evidence>
<dbReference type="InterPro" id="IPR020841">
    <property type="entry name" value="PKS_Beta-ketoAc_synthase_dom"/>
</dbReference>
<dbReference type="Gene3D" id="3.30.70.3290">
    <property type="match status" value="1"/>
</dbReference>
<dbReference type="Gene3D" id="3.40.47.10">
    <property type="match status" value="1"/>
</dbReference>
<dbReference type="Pfam" id="PF08659">
    <property type="entry name" value="KR"/>
    <property type="match status" value="1"/>
</dbReference>
<reference evidence="10 11" key="1">
    <citation type="submission" date="2024-07" db="EMBL/GenBank/DDBJ databases">
        <title>Section-level genome sequencing and comparative genomics of Aspergillus sections Usti and Cavernicolus.</title>
        <authorList>
            <consortium name="Lawrence Berkeley National Laboratory"/>
            <person name="Nybo J.L."/>
            <person name="Vesth T.C."/>
            <person name="Theobald S."/>
            <person name="Frisvad J.C."/>
            <person name="Larsen T.O."/>
            <person name="Kjaerboelling I."/>
            <person name="Rothschild-Mancinelli K."/>
            <person name="Lyhne E.K."/>
            <person name="Kogle M.E."/>
            <person name="Barry K."/>
            <person name="Clum A."/>
            <person name="Na H."/>
            <person name="Ledsgaard L."/>
            <person name="Lin J."/>
            <person name="Lipzen A."/>
            <person name="Kuo A."/>
            <person name="Riley R."/>
            <person name="Mondo S."/>
            <person name="Labutti K."/>
            <person name="Haridas S."/>
            <person name="Pangalinan J."/>
            <person name="Salamov A.A."/>
            <person name="Simmons B.A."/>
            <person name="Magnuson J.K."/>
            <person name="Chen J."/>
            <person name="Drula E."/>
            <person name="Henrissat B."/>
            <person name="Wiebenga A."/>
            <person name="Lubbers R.J."/>
            <person name="Gomes A.C."/>
            <person name="Makela M.R."/>
            <person name="Stajich J."/>
            <person name="Grigoriev I.V."/>
            <person name="Mortensen U.H."/>
            <person name="De Vries R.P."/>
            <person name="Baker S.E."/>
            <person name="Andersen M.R."/>
        </authorList>
    </citation>
    <scope>NUCLEOTIDE SEQUENCE [LARGE SCALE GENOMIC DNA]</scope>
    <source>
        <strain evidence="10 11">CBS 123904</strain>
    </source>
</reference>
<dbReference type="Pfam" id="PF02801">
    <property type="entry name" value="Ketoacyl-synt_C"/>
    <property type="match status" value="1"/>
</dbReference>
<dbReference type="PROSITE" id="PS52004">
    <property type="entry name" value="KS3_2"/>
    <property type="match status" value="1"/>
</dbReference>
<evidence type="ECO:0000259" key="9">
    <source>
        <dbReference type="PROSITE" id="PS52019"/>
    </source>
</evidence>
<keyword evidence="4" id="KW-0560">Oxidoreductase</keyword>
<dbReference type="InterPro" id="IPR016039">
    <property type="entry name" value="Thiolase-like"/>
</dbReference>
<evidence type="ECO:0000313" key="10">
    <source>
        <dbReference type="EMBL" id="KAL2845869.1"/>
    </source>
</evidence>
<evidence type="ECO:0000256" key="2">
    <source>
        <dbReference type="ARBA" id="ARBA00022553"/>
    </source>
</evidence>
<protein>
    <recommendedName>
        <fullName evidence="12">Polyketide synthase</fullName>
    </recommendedName>
</protein>
<feature type="active site" description="Proton acceptor; for dehydratase activity" evidence="6">
    <location>
        <position position="973"/>
    </location>
</feature>
<dbReference type="SMART" id="SM00825">
    <property type="entry name" value="PKS_KS"/>
    <property type="match status" value="1"/>
</dbReference>
<dbReference type="InterPro" id="IPR049551">
    <property type="entry name" value="PKS_DH_C"/>
</dbReference>
<name>A0ABR4K0Y5_9EURO</name>
<accession>A0ABR4K0Y5</accession>
<dbReference type="PROSITE" id="PS00606">
    <property type="entry name" value="KS3_1"/>
    <property type="match status" value="1"/>
</dbReference>
<gene>
    <name evidence="10" type="ORF">BJY01DRAFT_263448</name>
</gene>
<dbReference type="InterPro" id="IPR014043">
    <property type="entry name" value="Acyl_transferase_dom"/>
</dbReference>
<dbReference type="PROSITE" id="PS50075">
    <property type="entry name" value="CARRIER"/>
    <property type="match status" value="1"/>
</dbReference>
<dbReference type="PANTHER" id="PTHR43775">
    <property type="entry name" value="FATTY ACID SYNTHASE"/>
    <property type="match status" value="1"/>
</dbReference>
<dbReference type="Pfam" id="PF23114">
    <property type="entry name" value="NAD-bd_HRPKS_sdrA"/>
    <property type="match status" value="1"/>
</dbReference>
<dbReference type="PROSITE" id="PS52019">
    <property type="entry name" value="PKS_MFAS_DH"/>
    <property type="match status" value="1"/>
</dbReference>
<dbReference type="InterPro" id="IPR020843">
    <property type="entry name" value="ER"/>
</dbReference>
<dbReference type="InterPro" id="IPR049552">
    <property type="entry name" value="PKS_DH_N"/>
</dbReference>
<feature type="domain" description="Carrier" evidence="7">
    <location>
        <begin position="2272"/>
        <end position="2354"/>
    </location>
</feature>
<dbReference type="InterPro" id="IPR036291">
    <property type="entry name" value="NAD(P)-bd_dom_sf"/>
</dbReference>
<dbReference type="Gene3D" id="1.10.1200.10">
    <property type="entry name" value="ACP-like"/>
    <property type="match status" value="1"/>
</dbReference>
<dbReference type="InterPro" id="IPR013968">
    <property type="entry name" value="PKS_KR"/>
</dbReference>
<dbReference type="InterPro" id="IPR020806">
    <property type="entry name" value="PKS_PP-bd"/>
</dbReference>
<dbReference type="InterPro" id="IPR016035">
    <property type="entry name" value="Acyl_Trfase/lysoPLipase"/>
</dbReference>
<feature type="region of interest" description="N-terminal hotdog fold" evidence="6">
    <location>
        <begin position="941"/>
        <end position="1071"/>
    </location>
</feature>
<dbReference type="SMART" id="SM00829">
    <property type="entry name" value="PKS_ER"/>
    <property type="match status" value="1"/>
</dbReference>
<dbReference type="SUPFAM" id="SSF51735">
    <property type="entry name" value="NAD(P)-binding Rossmann-fold domains"/>
    <property type="match status" value="2"/>
</dbReference>
<dbReference type="InterPro" id="IPR057326">
    <property type="entry name" value="KR_dom"/>
</dbReference>
<evidence type="ECO:0000256" key="3">
    <source>
        <dbReference type="ARBA" id="ARBA00022679"/>
    </source>
</evidence>
<dbReference type="PROSITE" id="PS00012">
    <property type="entry name" value="PHOSPHOPANTETHEINE"/>
    <property type="match status" value="1"/>
</dbReference>
<keyword evidence="3" id="KW-0808">Transferase</keyword>
<dbReference type="InterPro" id="IPR050091">
    <property type="entry name" value="PKS_NRPS_Biosynth_Enz"/>
</dbReference>
<dbReference type="InterPro" id="IPR056501">
    <property type="entry name" value="NAD-bd_HRPKS_sdrA"/>
</dbReference>
<evidence type="ECO:0000256" key="6">
    <source>
        <dbReference type="PROSITE-ProRule" id="PRU01363"/>
    </source>
</evidence>
<keyword evidence="1" id="KW-0596">Phosphopantetheine</keyword>
<feature type="domain" description="PKS/mFAS DH" evidence="9">
    <location>
        <begin position="941"/>
        <end position="1234"/>
    </location>
</feature>
<evidence type="ECO:0000256" key="5">
    <source>
        <dbReference type="ARBA" id="ARBA00023268"/>
    </source>
</evidence>
<dbReference type="InterPro" id="IPR009081">
    <property type="entry name" value="PP-bd_ACP"/>
</dbReference>
<dbReference type="Pfam" id="PF14765">
    <property type="entry name" value="PS-DH"/>
    <property type="match status" value="1"/>
</dbReference>
<evidence type="ECO:0000256" key="1">
    <source>
        <dbReference type="ARBA" id="ARBA00022450"/>
    </source>
</evidence>
<dbReference type="InterPro" id="IPR006162">
    <property type="entry name" value="Ppantetheine_attach_site"/>
</dbReference>
<feature type="active site" description="Proton donor; for dehydratase activity" evidence="6">
    <location>
        <position position="1145"/>
    </location>
</feature>
<dbReference type="SUPFAM" id="SSF47336">
    <property type="entry name" value="ACP-like"/>
    <property type="match status" value="1"/>
</dbReference>
<dbReference type="InterPro" id="IPR014030">
    <property type="entry name" value="Ketoacyl_synth_N"/>
</dbReference>
<evidence type="ECO:0000259" key="7">
    <source>
        <dbReference type="PROSITE" id="PS50075"/>
    </source>
</evidence>
<dbReference type="SMART" id="SM00823">
    <property type="entry name" value="PKS_PP"/>
    <property type="match status" value="1"/>
</dbReference>
<dbReference type="SUPFAM" id="SSF50129">
    <property type="entry name" value="GroES-like"/>
    <property type="match status" value="1"/>
</dbReference>
<evidence type="ECO:0008006" key="12">
    <source>
        <dbReference type="Google" id="ProtNLM"/>
    </source>
</evidence>
<dbReference type="Proteomes" id="UP001610446">
    <property type="component" value="Unassembled WGS sequence"/>
</dbReference>
<dbReference type="Pfam" id="PF00109">
    <property type="entry name" value="ketoacyl-synt"/>
    <property type="match status" value="1"/>
</dbReference>
<dbReference type="SUPFAM" id="SSF55048">
    <property type="entry name" value="Probable ACP-binding domain of malonyl-CoA ACP transacylase"/>
    <property type="match status" value="1"/>
</dbReference>
<dbReference type="SMART" id="SM00822">
    <property type="entry name" value="PKS_KR"/>
    <property type="match status" value="1"/>
</dbReference>
<dbReference type="InterPro" id="IPR036736">
    <property type="entry name" value="ACP-like_sf"/>
</dbReference>
<comment type="caution">
    <text evidence="10">The sequence shown here is derived from an EMBL/GenBank/DDBJ whole genome shotgun (WGS) entry which is preliminary data.</text>
</comment>
<dbReference type="SMART" id="SM00826">
    <property type="entry name" value="PKS_DH"/>
    <property type="match status" value="1"/>
</dbReference>
<keyword evidence="2" id="KW-0597">Phosphoprotein</keyword>
<dbReference type="InterPro" id="IPR016036">
    <property type="entry name" value="Malonyl_transacylase_ACP-bd"/>
</dbReference>
<dbReference type="Pfam" id="PF21089">
    <property type="entry name" value="PKS_DH_N"/>
    <property type="match status" value="1"/>
</dbReference>
<feature type="region of interest" description="C-terminal hotdog fold" evidence="6">
    <location>
        <begin position="1081"/>
        <end position="1234"/>
    </location>
</feature>
<dbReference type="Pfam" id="PF00698">
    <property type="entry name" value="Acyl_transf_1"/>
    <property type="match status" value="1"/>
</dbReference>
<dbReference type="InterPro" id="IPR042104">
    <property type="entry name" value="PKS_dehydratase_sf"/>
</dbReference>
<dbReference type="EMBL" id="JBFXLU010000068">
    <property type="protein sequence ID" value="KAL2845869.1"/>
    <property type="molecule type" value="Genomic_DNA"/>
</dbReference>
<sequence>MPSSNPRTYGDATEPIAIIGMATRFSGEATNPSKFWDMMVQGRTGHSAVPEHCFDAEAWYHPSHERRGTIQPRSGFFLREHPAVFDAPFFSMTAKEAAGMDPMQRKLLEISYEAFENAGIPMSKLTGSATGVYSGVMTNDYELLTAGDPMYLPQNAASGTSRAVLANRISWFYDLRGPSFALDTACSSSLYALHLACQSLQAGETQQALVTGVNLILAPNFISQLSSMHMLSPDGRSHSFDSHANGYARGEALAAVVVKPLHQALADGDTIRETVGITSPNPQAQADLIRKTYAMAGLGLDQTGYFEAHGTGTPVGDPIELSAIGASFGENRNQDCPLIVGSVKTNVGHTEGAAGLAGVVKTVLALETGIIPPLADFEELNEKLRLEEWKLTLPLRETPWQLPGLRRASVNSFGFGGANAHVILDDAYHYLRSRGLDANHHTTPLESAELSDSGLEIESVSNDVGDGQPSKLLLFSTYDGAGIKRTEATWNSHLTDILADSKGVDETIGMSDLAYTLSDRRTTFDFRSFAVASSVQDLKTKLEKDGLPRLNRVSRAQWPAMGRELLSNPVFRASVERSKAILEREGCEWDVLQLLSDPKDQRIHVPAFSQPVCTIIQVAIVDLLRSWDIQLAATVGHSSGEVAAAYAAQLISQDESVRVGYWRGFYSEQVKTRLGGVRGSMMAVGLSESQATSYLSRVPEGSVVVACINSPSSVTLSGEEHSIRTIETILQADGHFARKLRVEVAYHSPHMKTVADEFLNAVGIIAPQHSGIPMFSSVTETRIEDPATLVASYWMQNLISPVRFSGALTNLLNDTPSVKANTRRRRTGVSVWSTLIEIGPHEALKGPCRQIMSGLNTKLPDQIPYLSVLSRGKNAVETSLTAAGLLWASGHPVNMHVVNQYRDGGERLIPDLPPYPWNHEKSFWHEPAASMSARLRKEPRDDLLGVPVAQQNPFERSWQNYLSVSEFPWQKDHVITGTVLYPGAGHLIMALEAAIRLAAEHRPLKGVTFSDVHFDKGLVIPSDDDGIETRLCTRPDEKLPDWYHYTLYSVNANGDWTKHSWGAFSLHYDNVISLQQAKRENDEYTDICNCARRQLDNGPTFRNLVDAAAVPGEHSSVGTITIADTRSIMPQEFEYPHLIHPATLDAIFHLVFVALGEGKALSESAIPTRVDSIYVSTDLPRGVGAKYTGFGRAEPISGRDTLGTIVVSDETWSTGPVIIVEGMTITEVSAGASALPNSLLTPGGQGRIATLEWKEDVDSLVGPVAERWLIQREASIVDQVASGARAAVQYLDAWLDLACFKSTDLHTLVICPSDWEGGFDLVKKYGSKPGERYRFSRTTIIESSEHAVDVTAKSLALHGVQCSYAALDPSVMDQLGVFDLIIAQQDVIAQLPYTTKLLYKEGRVAVIGPHAVSEELQSATKGFLKEISVASQDGSRLQIAGLGLEIEPVIRSIDEIVLLQLADASPAAKGFEEQLTTQLTRLGARVWSVTLADVSNLSGEIVISLLEIDRPFVISWTPEEFEQFRLLTNARYLLWITRGGLLEAGRTSLDYAPSTGLLRTVRVEKPQIRLPHLDLSPILDLSSEHAVGMVISAFHSSIKASVKDKNLEMEYAESNGLLYIPRAQGNPALDYELALRGGKVNSIPGALCEPGVARRLEASTTRSSSHTRWVPDEAFGAKLADFKVEIQVSHIGLEHNKVEAFLRGKQLSPTPDLGQVAVGIVTKVGANVSRFIPGDQVLTLKTAAFHTHLRVSEAAVHAAPDVLSPAQAAYLPLAAARAWHSLIGVAGFRARQAVFLTIQLVQLLKGDVFASVYSEAEQRTLMESYNIPADHIFSLEHPTAWASDLKAALEGGQLDIVINNAIAGLAVRSLSEAIASGGCFVDVTQRLSPPLLDPKMFQRTVKLSFVDWESLTDTQLGALMDKSLDLVRTGSLSPIEDVSVFSISDLPEALRTVGQLQQEQAATHVVVELSADATVPLLPSPPAALHLRLDGTYILAGGLGALGLTTADNMCSHGAGHLVFLSRSGASSQRQQEALESFRARGCKADVVKCDVTDQEQVRGLAARIREQSWNVRGIIQLAMVLRDSIFENMTFDKWETAVNPKVKGTWNLHAQLPQEIDFFIILSSLSGIMGNTAQANYCAGNTYEDALAHYRRKLGLAATTLNVGLVTDASHFNENSTIEDYLRKYSHWIAAQVTDSELQHTITAVMRGTVGDKNEPVPDQLLVGLSDNVRRDGDSLNLWPQDRKFDHRVGLDGGSAGAVEKDTNRQRLQASTTVTQAHEIVEAALRLNVAAAMTASPDDIDVEKPLYAFGIDSLKAIEVRNWIFGELQADVSVFEVLSSMPLSRLAFKIVSKSTLVNPDLAAEAATESVA</sequence>
<dbReference type="Gene3D" id="3.10.129.110">
    <property type="entry name" value="Polyketide synthase dehydratase"/>
    <property type="match status" value="1"/>
</dbReference>
<dbReference type="InterPro" id="IPR032821">
    <property type="entry name" value="PKS_assoc"/>
</dbReference>
<dbReference type="Pfam" id="PF16197">
    <property type="entry name" value="KAsynt_C_assoc"/>
    <property type="match status" value="1"/>
</dbReference>
<dbReference type="InterPro" id="IPR001227">
    <property type="entry name" value="Ac_transferase_dom_sf"/>
</dbReference>
<dbReference type="CDD" id="cd00833">
    <property type="entry name" value="PKS"/>
    <property type="match status" value="1"/>
</dbReference>
<organism evidence="10 11">
    <name type="scientific">Aspergillus pseudoustus</name>
    <dbReference type="NCBI Taxonomy" id="1810923"/>
    <lineage>
        <taxon>Eukaryota</taxon>
        <taxon>Fungi</taxon>
        <taxon>Dikarya</taxon>
        <taxon>Ascomycota</taxon>
        <taxon>Pezizomycotina</taxon>
        <taxon>Eurotiomycetes</taxon>
        <taxon>Eurotiomycetidae</taxon>
        <taxon>Eurotiales</taxon>
        <taxon>Aspergillaceae</taxon>
        <taxon>Aspergillus</taxon>
        <taxon>Aspergillus subgen. Nidulantes</taxon>
    </lineage>
</organism>
<dbReference type="CDD" id="cd05195">
    <property type="entry name" value="enoyl_red"/>
    <property type="match status" value="1"/>
</dbReference>
<proteinExistence type="predicted"/>
<keyword evidence="5" id="KW-0511">Multifunctional enzyme</keyword>
<dbReference type="InterPro" id="IPR020807">
    <property type="entry name" value="PKS_DH"/>
</dbReference>
<dbReference type="Gene3D" id="3.90.180.10">
    <property type="entry name" value="Medium-chain alcohol dehydrogenases, catalytic domain"/>
    <property type="match status" value="1"/>
</dbReference>
<dbReference type="InterPro" id="IPR014031">
    <property type="entry name" value="Ketoacyl_synth_C"/>
</dbReference>
<keyword evidence="11" id="KW-1185">Reference proteome</keyword>
<dbReference type="Gene3D" id="3.40.50.720">
    <property type="entry name" value="NAD(P)-binding Rossmann-like Domain"/>
    <property type="match status" value="1"/>
</dbReference>
<dbReference type="InterPro" id="IPR011032">
    <property type="entry name" value="GroES-like_sf"/>
</dbReference>
<dbReference type="SUPFAM" id="SSF53901">
    <property type="entry name" value="Thiolase-like"/>
    <property type="match status" value="1"/>
</dbReference>
<evidence type="ECO:0000256" key="4">
    <source>
        <dbReference type="ARBA" id="ARBA00023002"/>
    </source>
</evidence>
<dbReference type="PANTHER" id="PTHR43775:SF29">
    <property type="entry name" value="ASPERFURANONE POLYKETIDE SYNTHASE AFOG-RELATED"/>
    <property type="match status" value="1"/>
</dbReference>
<dbReference type="SUPFAM" id="SSF52151">
    <property type="entry name" value="FabD/lysophospholipase-like"/>
    <property type="match status" value="1"/>
</dbReference>